<evidence type="ECO:0000313" key="3">
    <source>
        <dbReference type="Proteomes" id="UP000007587"/>
    </source>
</evidence>
<protein>
    <recommendedName>
        <fullName evidence="4">Lipoprotein</fullName>
    </recommendedName>
</protein>
<accession>H8MXP3</accession>
<dbReference type="AlphaFoldDB" id="H8MXP3"/>
<evidence type="ECO:0008006" key="4">
    <source>
        <dbReference type="Google" id="ProtNLM"/>
    </source>
</evidence>
<dbReference type="RefSeq" id="WP_014399447.1">
    <property type="nucleotide sequence ID" value="NC_017030.1"/>
</dbReference>
<evidence type="ECO:0000313" key="2">
    <source>
        <dbReference type="EMBL" id="AFE07046.1"/>
    </source>
</evidence>
<feature type="chain" id="PRO_5003615371" description="Lipoprotein" evidence="1">
    <location>
        <begin position="21"/>
        <end position="90"/>
    </location>
</feature>
<gene>
    <name evidence="2" type="ordered locus">COCOR_06661</name>
</gene>
<dbReference type="OrthoDB" id="8690069at2"/>
<dbReference type="STRING" id="1144275.COCOR_06661"/>
<reference evidence="3" key="2">
    <citation type="submission" date="2012-03" db="EMBL/GenBank/DDBJ databases">
        <title>Genome sequence of the fruiting myxobacterium Corallococcus coralloides DSM 2259.</title>
        <authorList>
            <person name="Huntley S."/>
            <person name="Zhang Y."/>
            <person name="Treuner-Lange A."/>
            <person name="Sensen C.W."/>
            <person name="Sogaard-Andersen L."/>
        </authorList>
    </citation>
    <scope>NUCLEOTIDE SEQUENCE [LARGE SCALE GENOMIC DNA]</scope>
    <source>
        <strain evidence="3">ATCC 25202 / DSM 2259 / NBRC 100086 / M2</strain>
    </source>
</reference>
<organism evidence="2 3">
    <name type="scientific">Corallococcus coralloides (strain ATCC 25202 / DSM 2259 / NBRC 100086 / M2)</name>
    <name type="common">Myxococcus coralloides</name>
    <dbReference type="NCBI Taxonomy" id="1144275"/>
    <lineage>
        <taxon>Bacteria</taxon>
        <taxon>Pseudomonadati</taxon>
        <taxon>Myxococcota</taxon>
        <taxon>Myxococcia</taxon>
        <taxon>Myxococcales</taxon>
        <taxon>Cystobacterineae</taxon>
        <taxon>Myxococcaceae</taxon>
        <taxon>Corallococcus</taxon>
    </lineage>
</organism>
<sequence>MRALLCGLTMMLLGGSSAWAKDDLRPAHQRFTKPEQVREWQQFCRKTSDFDLKAGPDTLNSYLVSLGKEGWELVLVDTQVGMVCFKRPAS</sequence>
<keyword evidence="1" id="KW-0732">Signal</keyword>
<proteinExistence type="predicted"/>
<dbReference type="KEGG" id="ccx:COCOR_06661"/>
<dbReference type="Proteomes" id="UP000007587">
    <property type="component" value="Chromosome"/>
</dbReference>
<dbReference type="HOGENOM" id="CLU_2480108_0_0_7"/>
<reference evidence="2 3" key="1">
    <citation type="journal article" date="2012" name="J. Bacteriol.">
        <title>Complete Genome Sequence of the Fruiting Myxobacterium Corallococcus coralloides DSM 2259.</title>
        <authorList>
            <person name="Huntley S."/>
            <person name="Zhang Y."/>
            <person name="Treuner-Lange A."/>
            <person name="Kneip S."/>
            <person name="Sensen C.W."/>
            <person name="Sogaard-Andersen L."/>
        </authorList>
    </citation>
    <scope>NUCLEOTIDE SEQUENCE [LARGE SCALE GENOMIC DNA]</scope>
    <source>
        <strain evidence="3">ATCC 25202 / DSM 2259 / NBRC 100086 / M2</strain>
    </source>
</reference>
<name>H8MXP3_CORCM</name>
<dbReference type="EMBL" id="CP003389">
    <property type="protein sequence ID" value="AFE07046.1"/>
    <property type="molecule type" value="Genomic_DNA"/>
</dbReference>
<keyword evidence="3" id="KW-1185">Reference proteome</keyword>
<dbReference type="InParanoid" id="H8MXP3"/>
<feature type="signal peptide" evidence="1">
    <location>
        <begin position="1"/>
        <end position="20"/>
    </location>
</feature>
<evidence type="ECO:0000256" key="1">
    <source>
        <dbReference type="SAM" id="SignalP"/>
    </source>
</evidence>